<evidence type="ECO:0000256" key="7">
    <source>
        <dbReference type="ARBA" id="ARBA00023128"/>
    </source>
</evidence>
<evidence type="ECO:0000256" key="5">
    <source>
        <dbReference type="ARBA" id="ARBA00022946"/>
    </source>
</evidence>
<keyword evidence="3 9" id="KW-0812">Transmembrane</keyword>
<protein>
    <recommendedName>
        <fullName evidence="12">Membrane insertase YidC/Oxa/ALB C-terminal domain-containing protein</fullName>
    </recommendedName>
</protein>
<keyword evidence="4" id="KW-0999">Mitochondrion inner membrane</keyword>
<reference evidence="13 15" key="1">
    <citation type="journal article" date="2014" name="Nat. Genet.">
        <title>Genome and transcriptome of the porcine whipworm Trichuris suis.</title>
        <authorList>
            <person name="Jex A.R."/>
            <person name="Nejsum P."/>
            <person name="Schwarz E.M."/>
            <person name="Hu L."/>
            <person name="Young N.D."/>
            <person name="Hall R.S."/>
            <person name="Korhonen P.K."/>
            <person name="Liao S."/>
            <person name="Thamsborg S."/>
            <person name="Xia J."/>
            <person name="Xu P."/>
            <person name="Wang S."/>
            <person name="Scheerlinck J.P."/>
            <person name="Hofmann A."/>
            <person name="Sternberg P.W."/>
            <person name="Wang J."/>
            <person name="Gasser R.B."/>
        </authorList>
    </citation>
    <scope>NUCLEOTIDE SEQUENCE [LARGE SCALE GENOMIC DNA]</scope>
    <source>
        <strain evidence="14">DCEP-RM93F</strain>
        <strain evidence="13">DCEP-RM93M</strain>
    </source>
</reference>
<evidence type="ECO:0000256" key="9">
    <source>
        <dbReference type="RuleBase" id="RU003945"/>
    </source>
</evidence>
<evidence type="ECO:0000313" key="13">
    <source>
        <dbReference type="EMBL" id="KFD53679.1"/>
    </source>
</evidence>
<accession>A0A085M8Y3</accession>
<evidence type="ECO:0000256" key="8">
    <source>
        <dbReference type="ARBA" id="ARBA00023136"/>
    </source>
</evidence>
<comment type="subcellular location">
    <subcellularLocation>
        <location evidence="9">Membrane</location>
        <topology evidence="9">Multi-pass membrane protein</topology>
    </subcellularLocation>
    <subcellularLocation>
        <location evidence="1">Mitochondrion inner membrane</location>
        <topology evidence="1">Multi-pass membrane protein</topology>
    </subcellularLocation>
</comment>
<evidence type="ECO:0000256" key="2">
    <source>
        <dbReference type="ARBA" id="ARBA00009877"/>
    </source>
</evidence>
<keyword evidence="15" id="KW-1185">Reference proteome</keyword>
<evidence type="ECO:0000256" key="1">
    <source>
        <dbReference type="ARBA" id="ARBA00004448"/>
    </source>
</evidence>
<keyword evidence="8 11" id="KW-0472">Membrane</keyword>
<proteinExistence type="inferred from homology"/>
<dbReference type="GO" id="GO:0032977">
    <property type="term" value="F:membrane insertase activity"/>
    <property type="evidence" value="ECO:0007669"/>
    <property type="project" value="InterPro"/>
</dbReference>
<dbReference type="InterPro" id="IPR028055">
    <property type="entry name" value="YidC/Oxa/ALB_C"/>
</dbReference>
<evidence type="ECO:0000256" key="3">
    <source>
        <dbReference type="ARBA" id="ARBA00022692"/>
    </source>
</evidence>
<dbReference type="GO" id="GO:0032979">
    <property type="term" value="P:protein insertion into mitochondrial inner membrane from matrix"/>
    <property type="evidence" value="ECO:0007669"/>
    <property type="project" value="TreeGrafter"/>
</dbReference>
<evidence type="ECO:0000256" key="10">
    <source>
        <dbReference type="SAM" id="Coils"/>
    </source>
</evidence>
<keyword evidence="7" id="KW-0496">Mitochondrion</keyword>
<dbReference type="EMBL" id="KL363214">
    <property type="protein sequence ID" value="KFD53679.1"/>
    <property type="molecule type" value="Genomic_DNA"/>
</dbReference>
<feature type="transmembrane region" description="Helical" evidence="11">
    <location>
        <begin position="204"/>
        <end position="225"/>
    </location>
</feature>
<feature type="transmembrane region" description="Helical" evidence="11">
    <location>
        <begin position="254"/>
        <end position="273"/>
    </location>
</feature>
<dbReference type="CDD" id="cd20069">
    <property type="entry name" value="5TM_Oxa1-like"/>
    <property type="match status" value="1"/>
</dbReference>
<comment type="similarity">
    <text evidence="2 9">Belongs to the OXA1/ALB3/YidC family.</text>
</comment>
<organism evidence="13 15">
    <name type="scientific">Trichuris suis</name>
    <name type="common">pig whipworm</name>
    <dbReference type="NCBI Taxonomy" id="68888"/>
    <lineage>
        <taxon>Eukaryota</taxon>
        <taxon>Metazoa</taxon>
        <taxon>Ecdysozoa</taxon>
        <taxon>Nematoda</taxon>
        <taxon>Enoplea</taxon>
        <taxon>Dorylaimia</taxon>
        <taxon>Trichinellida</taxon>
        <taxon>Trichuridae</taxon>
        <taxon>Trichuris</taxon>
    </lineage>
</organism>
<dbReference type="GO" id="GO:0005743">
    <property type="term" value="C:mitochondrial inner membrane"/>
    <property type="evidence" value="ECO:0007669"/>
    <property type="project" value="UniProtKB-SubCell"/>
</dbReference>
<dbReference type="InterPro" id="IPR001708">
    <property type="entry name" value="YidC/ALB3/OXA1/COX18"/>
</dbReference>
<feature type="transmembrane region" description="Helical" evidence="11">
    <location>
        <begin position="126"/>
        <end position="144"/>
    </location>
</feature>
<gene>
    <name evidence="13" type="ORF">M513_05384</name>
    <name evidence="14" type="ORF">M514_05384</name>
</gene>
<keyword evidence="6 11" id="KW-1133">Transmembrane helix</keyword>
<name>A0A085M8Y3_9BILA</name>
<evidence type="ECO:0000313" key="15">
    <source>
        <dbReference type="Proteomes" id="UP000030764"/>
    </source>
</evidence>
<dbReference type="Proteomes" id="UP000030764">
    <property type="component" value="Unassembled WGS sequence"/>
</dbReference>
<feature type="domain" description="Membrane insertase YidC/Oxa/ALB C-terminal" evidence="12">
    <location>
        <begin position="130"/>
        <end position="321"/>
    </location>
</feature>
<keyword evidence="5" id="KW-0809">Transit peptide</keyword>
<evidence type="ECO:0000256" key="4">
    <source>
        <dbReference type="ARBA" id="ARBA00022792"/>
    </source>
</evidence>
<dbReference type="EMBL" id="KL367477">
    <property type="protein sequence ID" value="KFD72391.1"/>
    <property type="molecule type" value="Genomic_DNA"/>
</dbReference>
<evidence type="ECO:0000256" key="11">
    <source>
        <dbReference type="SAM" id="Phobius"/>
    </source>
</evidence>
<dbReference type="PANTHER" id="PTHR12428">
    <property type="entry name" value="OXA1"/>
    <property type="match status" value="1"/>
</dbReference>
<dbReference type="PANTHER" id="PTHR12428:SF66">
    <property type="entry name" value="MITOCHONDRIAL INNER MEMBRANE PROTEIN OXA1L"/>
    <property type="match status" value="1"/>
</dbReference>
<dbReference type="Pfam" id="PF02096">
    <property type="entry name" value="60KD_IMP"/>
    <property type="match status" value="1"/>
</dbReference>
<evidence type="ECO:0000313" key="14">
    <source>
        <dbReference type="EMBL" id="KFD72391.1"/>
    </source>
</evidence>
<evidence type="ECO:0000259" key="12">
    <source>
        <dbReference type="Pfam" id="PF02096"/>
    </source>
</evidence>
<feature type="coiled-coil region" evidence="10">
    <location>
        <begin position="166"/>
        <end position="193"/>
    </location>
</feature>
<dbReference type="AlphaFoldDB" id="A0A085M8Y3"/>
<keyword evidence="10" id="KW-0175">Coiled coil</keyword>
<sequence length="465" mass="52149">MIGRIGFRCLRFTPASLTCGISQTVTLSLLTAYKRPTLAGSLGSFRGLSLFGKSHETVEPLTRLSVSDPKILSEIGPIPEPPVPLTPEQAAELDLILGSKLEYLGLGSYSPSGLVQLLLNYMHESFALPWWAAIVACTVSMRLLTSPVMVYSQRNAVAMNDFTKGMTKINERLMEARKRRDKFTEELTVMELQEYLQASKGARLYVRTFGISLVQGSLFLTYFIALRGMSLAPVLSMKEGGFGWITDLTLPDPLWILPIYSATTVALVLELGLETGMRTASVSKFKWALRAVPLVVFVFIKDYPSAMLLHWSISNTFSLSLAVLFQFPVIRRALGLPPLERSFLMKLKELTLYGRSRRNASVAKVDKAPRKSLKEKWQQFYNGAYFWVVLFCSEMPFPPLEKFIGTGPSEAKVREIDARNFSRAGKHAPPPTFPYNPRERFPAEFEVEKRGLMQLLGFKKSSKSM</sequence>
<feature type="transmembrane region" description="Helical" evidence="11">
    <location>
        <begin position="309"/>
        <end position="330"/>
    </location>
</feature>
<evidence type="ECO:0000256" key="6">
    <source>
        <dbReference type="ARBA" id="ARBA00022989"/>
    </source>
</evidence>
<dbReference type="Proteomes" id="UP000030758">
    <property type="component" value="Unassembled WGS sequence"/>
</dbReference>